<evidence type="ECO:0000313" key="2">
    <source>
        <dbReference type="EMBL" id="SHH63131.1"/>
    </source>
</evidence>
<gene>
    <name evidence="2" type="ORF">SAMN02745129_2601</name>
</gene>
<dbReference type="AlphaFoldDB" id="A0A1M5UJN2"/>
<feature type="compositionally biased region" description="Basic and acidic residues" evidence="1">
    <location>
        <begin position="431"/>
        <end position="446"/>
    </location>
</feature>
<protein>
    <submittedName>
        <fullName evidence="2">Uncharacterized protein</fullName>
    </submittedName>
</protein>
<reference evidence="2 3" key="1">
    <citation type="submission" date="2016-11" db="EMBL/GenBank/DDBJ databases">
        <authorList>
            <person name="Jaros S."/>
            <person name="Januszkiewicz K."/>
            <person name="Wedrychowicz H."/>
        </authorList>
    </citation>
    <scope>NUCLEOTIDE SEQUENCE [LARGE SCALE GENOMIC DNA]</scope>
    <source>
        <strain evidence="2 3">DSM 16917</strain>
    </source>
</reference>
<dbReference type="Proteomes" id="UP000184268">
    <property type="component" value="Unassembled WGS sequence"/>
</dbReference>
<evidence type="ECO:0000256" key="1">
    <source>
        <dbReference type="SAM" id="MobiDB-lite"/>
    </source>
</evidence>
<evidence type="ECO:0000313" key="3">
    <source>
        <dbReference type="Proteomes" id="UP000184268"/>
    </source>
</evidence>
<dbReference type="EMBL" id="FQXG01000003">
    <property type="protein sequence ID" value="SHH63131.1"/>
    <property type="molecule type" value="Genomic_DNA"/>
</dbReference>
<proteinExistence type="predicted"/>
<organism evidence="2 3">
    <name type="scientific">Ferrimonas marina</name>
    <dbReference type="NCBI Taxonomy" id="299255"/>
    <lineage>
        <taxon>Bacteria</taxon>
        <taxon>Pseudomonadati</taxon>
        <taxon>Pseudomonadota</taxon>
        <taxon>Gammaproteobacteria</taxon>
        <taxon>Alteromonadales</taxon>
        <taxon>Ferrimonadaceae</taxon>
        <taxon>Ferrimonas</taxon>
    </lineage>
</organism>
<name>A0A1M5UJN2_9GAMM</name>
<accession>A0A1M5UJN2</accession>
<keyword evidence="3" id="KW-1185">Reference proteome</keyword>
<feature type="region of interest" description="Disordered" evidence="1">
    <location>
        <begin position="416"/>
        <end position="446"/>
    </location>
</feature>
<sequence>MIVLSSDAFMRLIHSADRAAETQPHLKALKLRLRRDFLCLSLFGMTFDQARYASKNTHLIVQWHTTSVEGIKRHSLTPNIVRATIKLGLDIDAAPHWYAQYFGMALGGVLLELEPHLHALYLLAKKEGLSQPRLIAVRSLTDNGEPKAGLYQFSLASLSYKNWYLPCTITPDASDWNGGLDHLAMRIVSNALSQHITGIGNQDHDELYLAVKEKWTTKDEQHRRWLDANTEALLQSDVVGYFLDAAIHELTNAEPETAEDYPELAQDSLTSRRTWTRQSRINWAIKQANERIGLHCHWGELSSQFDAVLTQVVDRSDKLARHAAQAAAKEALSSNESKTELKRWTELNVVKMTTAYNQGEALGNLVNLINAGTPLSDDTTLGQARLEVSLKAAINNLVGNDSGRKTQIQRSLDKLVNSSGNDNHAQPLEQFEGRPDMQHDKHKHDE</sequence>
<dbReference type="RefSeq" id="WP_067655053.1">
    <property type="nucleotide sequence ID" value="NZ_FQXG01000003.1"/>
</dbReference>